<proteinExistence type="predicted"/>
<dbReference type="OrthoDB" id="3594103at2759"/>
<organism evidence="2 3">
    <name type="scientific">Rhizodiscina lignyota</name>
    <dbReference type="NCBI Taxonomy" id="1504668"/>
    <lineage>
        <taxon>Eukaryota</taxon>
        <taxon>Fungi</taxon>
        <taxon>Dikarya</taxon>
        <taxon>Ascomycota</taxon>
        <taxon>Pezizomycotina</taxon>
        <taxon>Dothideomycetes</taxon>
        <taxon>Pleosporomycetidae</taxon>
        <taxon>Aulographales</taxon>
        <taxon>Rhizodiscinaceae</taxon>
        <taxon>Rhizodiscina</taxon>
    </lineage>
</organism>
<dbReference type="EMBL" id="ML978124">
    <property type="protein sequence ID" value="KAF2100659.1"/>
    <property type="molecule type" value="Genomic_DNA"/>
</dbReference>
<feature type="region of interest" description="Disordered" evidence="1">
    <location>
        <begin position="323"/>
        <end position="398"/>
    </location>
</feature>
<protein>
    <submittedName>
        <fullName evidence="2">Uncharacterized protein</fullName>
    </submittedName>
</protein>
<dbReference type="PANTHER" id="PTHR37538:SF1">
    <property type="entry name" value="BTB DOMAIN-CONTAINING PROTEIN"/>
    <property type="match status" value="1"/>
</dbReference>
<feature type="compositionally biased region" description="Basic and acidic residues" evidence="1">
    <location>
        <begin position="367"/>
        <end position="377"/>
    </location>
</feature>
<comment type="caution">
    <text evidence="2">The sequence shown here is derived from an EMBL/GenBank/DDBJ whole genome shotgun (WGS) entry which is preliminary data.</text>
</comment>
<dbReference type="Proteomes" id="UP000799772">
    <property type="component" value="Unassembled WGS sequence"/>
</dbReference>
<sequence>MATDVKLKEGQKTGAEQVPEQVHSPSTISPYASPSLTFHIGPNGAPYSLHHANAIRHLGLKRRIDAVPANQPIDLSDVDEDAGHTLCHFVSTGGYDIFGLDDLPDDSRTTTEFKRSVQAYCAALLCDLGRLEEMAKERMNDLSAKLSVFDIQLVVEDVSPKLPPNESWFQEQVGKWIKTKLVADDTIIIEGRLPAVIGRNAVFDRAVFKAVAEMYKEQMVKVRSLAAAHANVEEPTVEQPREKNGIVKGNDITNGDGIKNATIHDQEPRKESATMLTINSGLHNGTKNGDGFTLSLRPGTNESYTIENGFDTAVRHLEEPAIDETPTEFSAGMSSEEHTKTIREESLETPRRISQTNGESPQAENLKGTDSENEAPKLKSPKKSKKAKKRKESVSTAN</sequence>
<feature type="compositionally biased region" description="Basic and acidic residues" evidence="1">
    <location>
        <begin position="1"/>
        <end position="11"/>
    </location>
</feature>
<feature type="compositionally biased region" description="Basic residues" evidence="1">
    <location>
        <begin position="379"/>
        <end position="391"/>
    </location>
</feature>
<dbReference type="AlphaFoldDB" id="A0A9P4MCH4"/>
<gene>
    <name evidence="2" type="ORF">NA57DRAFT_74259</name>
</gene>
<name>A0A9P4MCH4_9PEZI</name>
<keyword evidence="3" id="KW-1185">Reference proteome</keyword>
<feature type="compositionally biased region" description="Basic and acidic residues" evidence="1">
    <location>
        <begin position="335"/>
        <end position="351"/>
    </location>
</feature>
<accession>A0A9P4MCH4</accession>
<evidence type="ECO:0000313" key="2">
    <source>
        <dbReference type="EMBL" id="KAF2100659.1"/>
    </source>
</evidence>
<dbReference type="PANTHER" id="PTHR37538">
    <property type="entry name" value="BTB DOMAIN-CONTAINING PROTEIN"/>
    <property type="match status" value="1"/>
</dbReference>
<reference evidence="2" key="1">
    <citation type="journal article" date="2020" name="Stud. Mycol.">
        <title>101 Dothideomycetes genomes: a test case for predicting lifestyles and emergence of pathogens.</title>
        <authorList>
            <person name="Haridas S."/>
            <person name="Albert R."/>
            <person name="Binder M."/>
            <person name="Bloem J."/>
            <person name="Labutti K."/>
            <person name="Salamov A."/>
            <person name="Andreopoulos B."/>
            <person name="Baker S."/>
            <person name="Barry K."/>
            <person name="Bills G."/>
            <person name="Bluhm B."/>
            <person name="Cannon C."/>
            <person name="Castanera R."/>
            <person name="Culley D."/>
            <person name="Daum C."/>
            <person name="Ezra D."/>
            <person name="Gonzalez J."/>
            <person name="Henrissat B."/>
            <person name="Kuo A."/>
            <person name="Liang C."/>
            <person name="Lipzen A."/>
            <person name="Lutzoni F."/>
            <person name="Magnuson J."/>
            <person name="Mondo S."/>
            <person name="Nolan M."/>
            <person name="Ohm R."/>
            <person name="Pangilinan J."/>
            <person name="Park H.-J."/>
            <person name="Ramirez L."/>
            <person name="Alfaro M."/>
            <person name="Sun H."/>
            <person name="Tritt A."/>
            <person name="Yoshinaga Y."/>
            <person name="Zwiers L.-H."/>
            <person name="Turgeon B."/>
            <person name="Goodwin S."/>
            <person name="Spatafora J."/>
            <person name="Crous P."/>
            <person name="Grigoriev I."/>
        </authorList>
    </citation>
    <scope>NUCLEOTIDE SEQUENCE</scope>
    <source>
        <strain evidence="2">CBS 133067</strain>
    </source>
</reference>
<feature type="compositionally biased region" description="Polar residues" evidence="1">
    <location>
        <begin position="352"/>
        <end position="363"/>
    </location>
</feature>
<evidence type="ECO:0000256" key="1">
    <source>
        <dbReference type="SAM" id="MobiDB-lite"/>
    </source>
</evidence>
<feature type="region of interest" description="Disordered" evidence="1">
    <location>
        <begin position="1"/>
        <end position="27"/>
    </location>
</feature>
<evidence type="ECO:0000313" key="3">
    <source>
        <dbReference type="Proteomes" id="UP000799772"/>
    </source>
</evidence>